<keyword evidence="5" id="KW-1185">Reference proteome</keyword>
<dbReference type="GO" id="GO:0046872">
    <property type="term" value="F:metal ion binding"/>
    <property type="evidence" value="ECO:0007669"/>
    <property type="project" value="UniProtKB-KW"/>
</dbReference>
<dbReference type="AlphaFoldDB" id="A0A8X6IWV2"/>
<dbReference type="EC" id="3.6.1.-" evidence="2"/>
<evidence type="ECO:0000256" key="2">
    <source>
        <dbReference type="RuleBase" id="RU367113"/>
    </source>
</evidence>
<dbReference type="InterPro" id="IPR013961">
    <property type="entry name" value="RAI1"/>
</dbReference>
<protein>
    <recommendedName>
        <fullName evidence="2">Decapping nuclease</fullName>
        <ecNumber evidence="2">3.6.1.-</ecNumber>
    </recommendedName>
</protein>
<dbReference type="PANTHER" id="PTHR12395">
    <property type="entry name" value="DOM-3 RELATED"/>
    <property type="match status" value="1"/>
</dbReference>
<dbReference type="GO" id="GO:0110155">
    <property type="term" value="P:NAD-cap decapping"/>
    <property type="evidence" value="ECO:0007669"/>
    <property type="project" value="TreeGrafter"/>
</dbReference>
<dbReference type="Pfam" id="PF08652">
    <property type="entry name" value="RAI1"/>
    <property type="match status" value="1"/>
</dbReference>
<proteinExistence type="inferred from homology"/>
<dbReference type="GO" id="GO:0005829">
    <property type="term" value="C:cytosol"/>
    <property type="evidence" value="ECO:0007669"/>
    <property type="project" value="TreeGrafter"/>
</dbReference>
<keyword evidence="2" id="KW-0479">Metal-binding</keyword>
<dbReference type="InterPro" id="IPR039039">
    <property type="entry name" value="RAI1-like_fam"/>
</dbReference>
<feature type="domain" description="RAI1-like" evidence="3">
    <location>
        <begin position="34"/>
        <end position="375"/>
    </location>
</feature>
<gene>
    <name evidence="4" type="primary">dxo</name>
    <name evidence="4" type="ORF">TNIN_240821</name>
</gene>
<dbReference type="GO" id="GO:0000166">
    <property type="term" value="F:nucleotide binding"/>
    <property type="evidence" value="ECO:0007669"/>
    <property type="project" value="UniProtKB-KW"/>
</dbReference>
<dbReference type="OrthoDB" id="5853397at2759"/>
<evidence type="ECO:0000313" key="5">
    <source>
        <dbReference type="Proteomes" id="UP000886998"/>
    </source>
</evidence>
<dbReference type="GO" id="GO:0034353">
    <property type="term" value="F:mRNA 5'-diphosphatase activity"/>
    <property type="evidence" value="ECO:0007669"/>
    <property type="project" value="TreeGrafter"/>
</dbReference>
<organism evidence="4 5">
    <name type="scientific">Trichonephila inaurata madagascariensis</name>
    <dbReference type="NCBI Taxonomy" id="2747483"/>
    <lineage>
        <taxon>Eukaryota</taxon>
        <taxon>Metazoa</taxon>
        <taxon>Ecdysozoa</taxon>
        <taxon>Arthropoda</taxon>
        <taxon>Chelicerata</taxon>
        <taxon>Arachnida</taxon>
        <taxon>Araneae</taxon>
        <taxon>Araneomorphae</taxon>
        <taxon>Entelegynae</taxon>
        <taxon>Araneoidea</taxon>
        <taxon>Nephilidae</taxon>
        <taxon>Trichonephila</taxon>
        <taxon>Trichonephila inaurata</taxon>
    </lineage>
</organism>
<evidence type="ECO:0000313" key="4">
    <source>
        <dbReference type="EMBL" id="GFS63130.1"/>
    </source>
</evidence>
<dbReference type="GO" id="GO:0003723">
    <property type="term" value="F:RNA binding"/>
    <property type="evidence" value="ECO:0007669"/>
    <property type="project" value="UniProtKB-KW"/>
</dbReference>
<reference evidence="4" key="1">
    <citation type="submission" date="2020-08" db="EMBL/GenBank/DDBJ databases">
        <title>Multicomponent nature underlies the extraordinary mechanical properties of spider dragline silk.</title>
        <authorList>
            <person name="Kono N."/>
            <person name="Nakamura H."/>
            <person name="Mori M."/>
            <person name="Yoshida Y."/>
            <person name="Ohtoshi R."/>
            <person name="Malay A.D."/>
            <person name="Moran D.A.P."/>
            <person name="Tomita M."/>
            <person name="Numata K."/>
            <person name="Arakawa K."/>
        </authorList>
    </citation>
    <scope>NUCLEOTIDE SEQUENCE</scope>
</reference>
<keyword evidence="2" id="KW-0540">Nuclease</keyword>
<name>A0A8X6IWV2_9ARAC</name>
<comment type="similarity">
    <text evidence="1 2">Belongs to the DXO/Dom3Z family.</text>
</comment>
<keyword evidence="2" id="KW-0547">Nucleotide-binding</keyword>
<evidence type="ECO:0000256" key="1">
    <source>
        <dbReference type="ARBA" id="ARBA00006562"/>
    </source>
</evidence>
<dbReference type="EMBL" id="BMAV01027883">
    <property type="protein sequence ID" value="GFS63130.1"/>
    <property type="molecule type" value="Genomic_DNA"/>
</dbReference>
<dbReference type="GO" id="GO:0004518">
    <property type="term" value="F:nuclease activity"/>
    <property type="evidence" value="ECO:0007669"/>
    <property type="project" value="UniProtKB-KW"/>
</dbReference>
<comment type="subcellular location">
    <subcellularLocation>
        <location evidence="2">Nucleus</location>
    </subcellularLocation>
</comment>
<evidence type="ECO:0000259" key="3">
    <source>
        <dbReference type="Pfam" id="PF08652"/>
    </source>
</evidence>
<comment type="cofactor">
    <cofactor evidence="2">
        <name>a divalent metal cation</name>
        <dbReference type="ChEBI" id="CHEBI:60240"/>
    </cofactor>
</comment>
<keyword evidence="2" id="KW-0539">Nucleus</keyword>
<comment type="function">
    <text evidence="2">Decapping enzyme for NAD-capped RNAs: specifically hydrolyzes the nicotinamide adenine dinucleotide (NAD) cap from a subset of RNAs by removing the entire NAD moiety from the 5'-end of an NAD-capped RNA.</text>
</comment>
<dbReference type="PANTHER" id="PTHR12395:SF9">
    <property type="entry name" value="DECAPPING AND EXORIBONUCLEASE PROTEIN"/>
    <property type="match status" value="1"/>
</dbReference>
<dbReference type="GO" id="GO:0000956">
    <property type="term" value="P:nuclear-transcribed mRNA catabolic process"/>
    <property type="evidence" value="ECO:0007669"/>
    <property type="project" value="TreeGrafter"/>
</dbReference>
<keyword evidence="2" id="KW-0378">Hydrolase</keyword>
<keyword evidence="2" id="KW-0694">RNA-binding</keyword>
<comment type="caution">
    <text evidence="4">The sequence shown here is derived from an EMBL/GenBank/DDBJ whole genome shotgun (WGS) entry which is preliminary data.</text>
</comment>
<dbReference type="Proteomes" id="UP000886998">
    <property type="component" value="Unassembled WGS sequence"/>
</dbReference>
<accession>A0A8X6IWV2</accession>
<dbReference type="GO" id="GO:0005634">
    <property type="term" value="C:nucleus"/>
    <property type="evidence" value="ECO:0007669"/>
    <property type="project" value="UniProtKB-SubCell"/>
</dbReference>
<sequence>MTTIYFSRLDSEEIDPLESPFDPNLSVETPLFGKPKEIGHFSIDSERRIHFNRSQMKYLIFPLKMKNVYLDLKVNFVDDIFHEYVTLSKMYQTLQWLQYHQQLLKTEFSKASTKTSNVDFVTVRGSLVLIMCTPYLNRNLRNQWEICATKYNGIIYFSAIDTDKDVAENKNATYMQRCYQSWGYKFEQYVTTDHIDGLPDMSSKTHQLEEFCVILKNVLNDHKLLYKAEIDAVIPHRQPTPGYGETSCYTELKTSKNCITEDEKYCFNRYKSITWWAQSCLAGISEIICGKRSNDGIVRSIDVFRVNNLPQEAKDFWSADVCLNFCDKFLNFLKRVVIEDDYKIVYKFSYRSGNMIYCSKLINPELRYTIIPEWYTESLDE</sequence>